<sequence length="155" mass="16282">MKYFSTFILALISAAVASPLERRQVQPVQRLDITGFTANCQASGGCSWTFNVVEFPNTATITCTGSVPTGTTFPATTSPFPCSDPVVLFQFQSVPVLSSYRLVLTDVHVAGCSRGGSRLMPAADFPVVTDGTGTHQTYVGATAFNIAATGACSQM</sequence>
<gene>
    <name evidence="3" type="ORF">PgNI_01912</name>
</gene>
<dbReference type="Proteomes" id="UP000515153">
    <property type="component" value="Unplaced"/>
</dbReference>
<proteinExistence type="predicted"/>
<keyword evidence="2" id="KW-1185">Reference proteome</keyword>
<protein>
    <submittedName>
        <fullName evidence="3">Uncharacterized protein</fullName>
    </submittedName>
</protein>
<reference evidence="3" key="1">
    <citation type="journal article" date="2019" name="Mol. Biol. Evol.">
        <title>Blast fungal genomes show frequent chromosomal changes, gene gains and losses, and effector gene turnover.</title>
        <authorList>
            <person name="Gomez Luciano L.B."/>
            <person name="Jason Tsai I."/>
            <person name="Chuma I."/>
            <person name="Tosa Y."/>
            <person name="Chen Y.H."/>
            <person name="Li J.Y."/>
            <person name="Li M.Y."/>
            <person name="Jade Lu M.Y."/>
            <person name="Nakayashiki H."/>
            <person name="Li W.H."/>
        </authorList>
    </citation>
    <scope>NUCLEOTIDE SEQUENCE</scope>
    <source>
        <strain evidence="3">NI907</strain>
    </source>
</reference>
<evidence type="ECO:0000313" key="3">
    <source>
        <dbReference type="RefSeq" id="XP_030986424.1"/>
    </source>
</evidence>
<keyword evidence="1" id="KW-0732">Signal</keyword>
<evidence type="ECO:0000256" key="1">
    <source>
        <dbReference type="SAM" id="SignalP"/>
    </source>
</evidence>
<feature type="chain" id="PRO_5027799108" evidence="1">
    <location>
        <begin position="18"/>
        <end position="155"/>
    </location>
</feature>
<reference evidence="3" key="2">
    <citation type="submission" date="2019-10" db="EMBL/GenBank/DDBJ databases">
        <authorList>
            <consortium name="NCBI Genome Project"/>
        </authorList>
    </citation>
    <scope>NUCLEOTIDE SEQUENCE</scope>
    <source>
        <strain evidence="3">NI907</strain>
    </source>
</reference>
<feature type="signal peptide" evidence="1">
    <location>
        <begin position="1"/>
        <end position="17"/>
    </location>
</feature>
<dbReference type="RefSeq" id="XP_030986424.1">
    <property type="nucleotide sequence ID" value="XM_031121983.1"/>
</dbReference>
<dbReference type="KEGG" id="pgri:PgNI_01912"/>
<dbReference type="AlphaFoldDB" id="A0A6P8BH71"/>
<reference evidence="3" key="3">
    <citation type="submission" date="2025-08" db="UniProtKB">
        <authorList>
            <consortium name="RefSeq"/>
        </authorList>
    </citation>
    <scope>IDENTIFICATION</scope>
    <source>
        <strain evidence="3">NI907</strain>
    </source>
</reference>
<accession>A0A6P8BH71</accession>
<dbReference type="GeneID" id="41956895"/>
<organism evidence="2 3">
    <name type="scientific">Pyricularia grisea</name>
    <name type="common">Crabgrass-specific blast fungus</name>
    <name type="synonym">Magnaporthe grisea</name>
    <dbReference type="NCBI Taxonomy" id="148305"/>
    <lineage>
        <taxon>Eukaryota</taxon>
        <taxon>Fungi</taxon>
        <taxon>Dikarya</taxon>
        <taxon>Ascomycota</taxon>
        <taxon>Pezizomycotina</taxon>
        <taxon>Sordariomycetes</taxon>
        <taxon>Sordariomycetidae</taxon>
        <taxon>Magnaporthales</taxon>
        <taxon>Pyriculariaceae</taxon>
        <taxon>Pyricularia</taxon>
    </lineage>
</organism>
<name>A0A6P8BH71_PYRGI</name>
<evidence type="ECO:0000313" key="2">
    <source>
        <dbReference type="Proteomes" id="UP000515153"/>
    </source>
</evidence>